<comment type="similarity">
    <text evidence="1">Belongs to the ABC transporter superfamily.</text>
</comment>
<evidence type="ECO:0000256" key="5">
    <source>
        <dbReference type="ARBA" id="ARBA00022840"/>
    </source>
</evidence>
<dbReference type="Gene3D" id="3.40.50.300">
    <property type="entry name" value="P-loop containing nucleotide triphosphate hydrolases"/>
    <property type="match status" value="2"/>
</dbReference>
<dbReference type="GO" id="GO:0016887">
    <property type="term" value="F:ATP hydrolysis activity"/>
    <property type="evidence" value="ECO:0007669"/>
    <property type="project" value="InterPro"/>
</dbReference>
<dbReference type="Pfam" id="PF08352">
    <property type="entry name" value="oligo_HPY"/>
    <property type="match status" value="1"/>
</dbReference>
<dbReference type="CDD" id="cd03257">
    <property type="entry name" value="ABC_NikE_OppD_transporters"/>
    <property type="match status" value="2"/>
</dbReference>
<evidence type="ECO:0000313" key="8">
    <source>
        <dbReference type="Proteomes" id="UP000301751"/>
    </source>
</evidence>
<feature type="domain" description="ABC transporter" evidence="6">
    <location>
        <begin position="5"/>
        <end position="249"/>
    </location>
</feature>
<protein>
    <submittedName>
        <fullName evidence="7">ABC transporter ATP-binding protein</fullName>
    </submittedName>
</protein>
<dbReference type="InterPro" id="IPR003439">
    <property type="entry name" value="ABC_transporter-like_ATP-bd"/>
</dbReference>
<dbReference type="Pfam" id="PF00005">
    <property type="entry name" value="ABC_tran"/>
    <property type="match status" value="2"/>
</dbReference>
<keyword evidence="2" id="KW-0813">Transport</keyword>
<dbReference type="PROSITE" id="PS50893">
    <property type="entry name" value="ABC_TRANSPORTER_2"/>
    <property type="match status" value="2"/>
</dbReference>
<dbReference type="GO" id="GO:0005524">
    <property type="term" value="F:ATP binding"/>
    <property type="evidence" value="ECO:0007669"/>
    <property type="project" value="UniProtKB-KW"/>
</dbReference>
<evidence type="ECO:0000259" key="6">
    <source>
        <dbReference type="PROSITE" id="PS50893"/>
    </source>
</evidence>
<evidence type="ECO:0000256" key="3">
    <source>
        <dbReference type="ARBA" id="ARBA00022475"/>
    </source>
</evidence>
<dbReference type="InterPro" id="IPR017871">
    <property type="entry name" value="ABC_transporter-like_CS"/>
</dbReference>
<dbReference type="SUPFAM" id="SSF52540">
    <property type="entry name" value="P-loop containing nucleoside triphosphate hydrolases"/>
    <property type="match status" value="2"/>
</dbReference>
<dbReference type="RefSeq" id="WP_137736047.1">
    <property type="nucleotide sequence ID" value="NZ_BJCL01000036.1"/>
</dbReference>
<organism evidence="7 8">
    <name type="scientific">Pseudaquabacterium pictum</name>
    <dbReference type="NCBI Taxonomy" id="2315236"/>
    <lineage>
        <taxon>Bacteria</taxon>
        <taxon>Pseudomonadati</taxon>
        <taxon>Pseudomonadota</taxon>
        <taxon>Betaproteobacteria</taxon>
        <taxon>Burkholderiales</taxon>
        <taxon>Sphaerotilaceae</taxon>
        <taxon>Pseudaquabacterium</taxon>
    </lineage>
</organism>
<evidence type="ECO:0000256" key="4">
    <source>
        <dbReference type="ARBA" id="ARBA00022741"/>
    </source>
</evidence>
<keyword evidence="8" id="KW-1185">Reference proteome</keyword>
<dbReference type="NCBIfam" id="NF008453">
    <property type="entry name" value="PRK11308.1"/>
    <property type="match status" value="2"/>
</dbReference>
<dbReference type="InterPro" id="IPR050319">
    <property type="entry name" value="ABC_transp_ATP-bind"/>
</dbReference>
<keyword evidence="3" id="KW-1003">Cell membrane</keyword>
<dbReference type="SMART" id="SM00382">
    <property type="entry name" value="AAA"/>
    <property type="match status" value="2"/>
</dbReference>
<dbReference type="PANTHER" id="PTHR43776">
    <property type="entry name" value="TRANSPORT ATP-BINDING PROTEIN"/>
    <property type="match status" value="1"/>
</dbReference>
<dbReference type="OrthoDB" id="9802772at2"/>
<dbReference type="InterPro" id="IPR013563">
    <property type="entry name" value="Oligopep_ABC_C"/>
</dbReference>
<feature type="domain" description="ABC transporter" evidence="6">
    <location>
        <begin position="270"/>
        <end position="522"/>
    </location>
</feature>
<dbReference type="FunFam" id="3.40.50.300:FF:000016">
    <property type="entry name" value="Oligopeptide ABC transporter ATP-binding component"/>
    <property type="match status" value="1"/>
</dbReference>
<accession>A0A480AZK1</accession>
<keyword evidence="5 7" id="KW-0067">ATP-binding</keyword>
<dbReference type="GO" id="GO:0055085">
    <property type="term" value="P:transmembrane transport"/>
    <property type="evidence" value="ECO:0007669"/>
    <property type="project" value="UniProtKB-ARBA"/>
</dbReference>
<dbReference type="InterPro" id="IPR003593">
    <property type="entry name" value="AAA+_ATPase"/>
</dbReference>
<evidence type="ECO:0000256" key="2">
    <source>
        <dbReference type="ARBA" id="ARBA00022448"/>
    </source>
</evidence>
<dbReference type="PROSITE" id="PS00211">
    <property type="entry name" value="ABC_TRANSPORTER_1"/>
    <property type="match status" value="2"/>
</dbReference>
<sequence length="528" mass="57266">MPALLEVDHLSVRFGAATVVNDVSFSIAAGEKFALVGESGSGKSITALSVLRLVDAATSTGAIRFDGTDLMTQTERQMRGLRGASIGMIFQEPMTALNPLYTVGNQIGEVLELHEALRPNAARARAIELLARTGIPEPERRVDAYPHELSGGQRQRAMIAMALACRPRLLICDEPTTALDVTIQAQILALLDELQAEMGMALLFITHDLNLVQRFTHRVGVMERGQLVETGETAAVFANPQHAYTKRLLATRPQRVVQPLAADAPVLVDVQQAEVQFAIPTGWFSKRQFRAVKQATLQLRRGETLGIVGESGSGKTTLGMALLALQPLAGGTVTLDGTRLDNADRSTLRAMRKRMQVVLQDPFASLSPRMTVGQIVGEGLALHQPQLSATEREAKVLAMLDEVGLSAARGIHGVLQRYPHEFSGGQRQRIAIARAVVLEPEILVLDEPTSALDVSVQQQVLALLAELQQRHGLSYIFISHDLAVIRAMAHRVMVMKNGDVVEEGETLALFDAPQQAYTRELLAAAHLA</sequence>
<dbReference type="EMBL" id="BJCL01000036">
    <property type="protein sequence ID" value="GCL66346.1"/>
    <property type="molecule type" value="Genomic_DNA"/>
</dbReference>
<dbReference type="InterPro" id="IPR027417">
    <property type="entry name" value="P-loop_NTPase"/>
</dbReference>
<evidence type="ECO:0000256" key="1">
    <source>
        <dbReference type="ARBA" id="ARBA00005417"/>
    </source>
</evidence>
<dbReference type="GO" id="GO:0015833">
    <property type="term" value="P:peptide transport"/>
    <property type="evidence" value="ECO:0007669"/>
    <property type="project" value="InterPro"/>
</dbReference>
<dbReference type="AlphaFoldDB" id="A0A480AZK1"/>
<keyword evidence="3" id="KW-0472">Membrane</keyword>
<dbReference type="PANTHER" id="PTHR43776:SF7">
    <property type="entry name" value="D,D-DIPEPTIDE TRANSPORT ATP-BINDING PROTEIN DDPF-RELATED"/>
    <property type="match status" value="1"/>
</dbReference>
<name>A0A480AZK1_9BURK</name>
<reference evidence="8" key="1">
    <citation type="submission" date="2019-03" db="EMBL/GenBank/DDBJ databases">
        <title>Aquabacterium pictum sp.nov., the first bacteriochlorophyll a-containing freshwater bacterium in the genus Aquabacterium of the class Betaproteobacteria.</title>
        <authorList>
            <person name="Hirose S."/>
            <person name="Tank M."/>
            <person name="Hara E."/>
            <person name="Tamaki H."/>
            <person name="Takaichi S."/>
            <person name="Haruta S."/>
            <person name="Hanada S."/>
        </authorList>
    </citation>
    <scope>NUCLEOTIDE SEQUENCE [LARGE SCALE GENOMIC DNA]</scope>
    <source>
        <strain evidence="8">W35</strain>
    </source>
</reference>
<proteinExistence type="inferred from homology"/>
<evidence type="ECO:0000313" key="7">
    <source>
        <dbReference type="EMBL" id="GCL66346.1"/>
    </source>
</evidence>
<comment type="caution">
    <text evidence="7">The sequence shown here is derived from an EMBL/GenBank/DDBJ whole genome shotgun (WGS) entry which is preliminary data.</text>
</comment>
<dbReference type="NCBIfam" id="NF007739">
    <property type="entry name" value="PRK10419.1"/>
    <property type="match status" value="2"/>
</dbReference>
<keyword evidence="4" id="KW-0547">Nucleotide-binding</keyword>
<dbReference type="Proteomes" id="UP000301751">
    <property type="component" value="Unassembled WGS sequence"/>
</dbReference>
<gene>
    <name evidence="7" type="ORF">AQPW35_54270</name>
</gene>